<dbReference type="AlphaFoldDB" id="A0AB94IE96"/>
<keyword evidence="1" id="KW-1133">Transmembrane helix</keyword>
<reference evidence="2 3" key="1">
    <citation type="journal article" date="2014" name="Appl. Environ. Microbiol.">
        <title>Genomic features of a bumble bee symbiont reflect its host environment.</title>
        <authorList>
            <person name="Martinson V.G."/>
            <person name="Magoc T."/>
            <person name="Koch H."/>
            <person name="Salzberg S.L."/>
            <person name="Moran N.A."/>
        </authorList>
    </citation>
    <scope>NUCLEOTIDE SEQUENCE [LARGE SCALE GENOMIC DNA]</scope>
    <source>
        <strain evidence="2 3">Bimp</strain>
    </source>
</reference>
<evidence type="ECO:0000256" key="1">
    <source>
        <dbReference type="SAM" id="Phobius"/>
    </source>
</evidence>
<evidence type="ECO:0000313" key="2">
    <source>
        <dbReference type="EMBL" id="TEA27788.1"/>
    </source>
</evidence>
<proteinExistence type="predicted"/>
<dbReference type="EMBL" id="AWGA01000018">
    <property type="protein sequence ID" value="TEA27788.1"/>
    <property type="molecule type" value="Genomic_DNA"/>
</dbReference>
<keyword evidence="1" id="KW-0472">Membrane</keyword>
<accession>A0AB94IE96</accession>
<name>A0AB94IE96_9GAMM</name>
<keyword evidence="1" id="KW-0812">Transmembrane</keyword>
<keyword evidence="3" id="KW-1185">Reference proteome</keyword>
<protein>
    <submittedName>
        <fullName evidence="2">Uncharacterized protein</fullName>
    </submittedName>
</protein>
<comment type="caution">
    <text evidence="2">The sequence shown here is derived from an EMBL/GenBank/DDBJ whole genome shotgun (WGS) entry which is preliminary data.</text>
</comment>
<evidence type="ECO:0000313" key="3">
    <source>
        <dbReference type="Proteomes" id="UP000506160"/>
    </source>
</evidence>
<dbReference type="Proteomes" id="UP000506160">
    <property type="component" value="Unassembled WGS sequence"/>
</dbReference>
<dbReference type="RefSeq" id="WP_024495524.1">
    <property type="nucleotide sequence ID" value="NZ_AWGA01000018.1"/>
</dbReference>
<feature type="transmembrane region" description="Helical" evidence="1">
    <location>
        <begin position="6"/>
        <end position="29"/>
    </location>
</feature>
<gene>
    <name evidence="2" type="ORF">O970_02040</name>
</gene>
<organism evidence="2 3">
    <name type="scientific">Candidatus Schmidhempelia bombi str. Bimp</name>
    <dbReference type="NCBI Taxonomy" id="1387197"/>
    <lineage>
        <taxon>Bacteria</taxon>
        <taxon>Pseudomonadati</taxon>
        <taxon>Pseudomonadota</taxon>
        <taxon>Gammaproteobacteria</taxon>
        <taxon>Orbales</taxon>
        <taxon>Orbaceae</taxon>
        <taxon>Candidatus Schmidhempelia</taxon>
    </lineage>
</organism>
<sequence>MIKVVLQWLLYRGLGAAKFIWLLVWLLFLRRKFGMSKKMGLLIYGCLKNIKFNKQTGKIHFN</sequence>